<evidence type="ECO:0000313" key="2">
    <source>
        <dbReference type="EMBL" id="MCG7508389.1"/>
    </source>
</evidence>
<dbReference type="Proteomes" id="UP001201701">
    <property type="component" value="Unassembled WGS sequence"/>
</dbReference>
<dbReference type="RefSeq" id="WP_239369902.1">
    <property type="nucleotide sequence ID" value="NZ_JAKREW010000041.1"/>
</dbReference>
<name>A0ABS9QLR3_9HYPH</name>
<accession>A0ABS9QLR3</accession>
<keyword evidence="3" id="KW-1185">Reference proteome</keyword>
<evidence type="ECO:0000256" key="1">
    <source>
        <dbReference type="SAM" id="MobiDB-lite"/>
    </source>
</evidence>
<evidence type="ECO:0000313" key="3">
    <source>
        <dbReference type="Proteomes" id="UP001201701"/>
    </source>
</evidence>
<evidence type="ECO:0008006" key="4">
    <source>
        <dbReference type="Google" id="ProtNLM"/>
    </source>
</evidence>
<proteinExistence type="predicted"/>
<reference evidence="2 3" key="1">
    <citation type="submission" date="2022-02" db="EMBL/GenBank/DDBJ databases">
        <title>Draft genome sequence of Mezorhizobium retamae strain IRAMC:0171 isolated from Retama raetam nodules.</title>
        <authorList>
            <person name="Bengaied R."/>
            <person name="Sbissi I."/>
            <person name="Huber K."/>
            <person name="Ghodbane F."/>
            <person name="Nouioui I."/>
            <person name="Tarhouni M."/>
            <person name="Gtari M."/>
        </authorList>
    </citation>
    <scope>NUCLEOTIDE SEQUENCE [LARGE SCALE GENOMIC DNA]</scope>
    <source>
        <strain evidence="2 3">IRAMC:0171</strain>
    </source>
</reference>
<organism evidence="2 3">
    <name type="scientific">Mesorhizobium retamae</name>
    <dbReference type="NCBI Taxonomy" id="2912854"/>
    <lineage>
        <taxon>Bacteria</taxon>
        <taxon>Pseudomonadati</taxon>
        <taxon>Pseudomonadota</taxon>
        <taxon>Alphaproteobacteria</taxon>
        <taxon>Hyphomicrobiales</taxon>
        <taxon>Phyllobacteriaceae</taxon>
        <taxon>Mesorhizobium</taxon>
    </lineage>
</organism>
<sequence>MKAFNHSFEKTIADFLRSLIVEIAPNALRVGQSGGREGTTQAKRRQKPGN</sequence>
<comment type="caution">
    <text evidence="2">The sequence shown here is derived from an EMBL/GenBank/DDBJ whole genome shotgun (WGS) entry which is preliminary data.</text>
</comment>
<gene>
    <name evidence="2" type="ORF">L4923_25430</name>
</gene>
<feature type="region of interest" description="Disordered" evidence="1">
    <location>
        <begin position="29"/>
        <end position="50"/>
    </location>
</feature>
<dbReference type="EMBL" id="JAKREW010000041">
    <property type="protein sequence ID" value="MCG7508389.1"/>
    <property type="molecule type" value="Genomic_DNA"/>
</dbReference>
<protein>
    <recommendedName>
        <fullName evidence="4">Transposase</fullName>
    </recommendedName>
</protein>